<gene>
    <name evidence="2" type="ORF">GSF08_07880</name>
</gene>
<reference evidence="2 3" key="2">
    <citation type="submission" date="2020-01" db="EMBL/GenBank/DDBJ databases">
        <title>Clostridiaceae sp. nov. isolated from the gut of human by culturomics.</title>
        <authorList>
            <person name="Chang Y."/>
        </authorList>
    </citation>
    <scope>NUCLEOTIDE SEQUENCE [LARGE SCALE GENOMIC DNA]</scope>
    <source>
        <strain evidence="2 3">DONG20-135</strain>
    </source>
</reference>
<keyword evidence="2" id="KW-0689">Ribosomal protein</keyword>
<dbReference type="InterPro" id="IPR029064">
    <property type="entry name" value="Ribosomal_eL30-like_sf"/>
</dbReference>
<sequence>MSNVEGILGLAARARKLAMGDSVMKSIQNKRARLVIISVDTGDNMRKKIIDKCIYYQIPYVFIESSEVLSNAVGANNRKMVAVLDKGFALQLQTCLKG</sequence>
<keyword evidence="2" id="KW-0687">Ribonucleoprotein</keyword>
<dbReference type="AlphaFoldDB" id="A0A6N8UET8"/>
<dbReference type="SUPFAM" id="SSF55315">
    <property type="entry name" value="L30e-like"/>
    <property type="match status" value="1"/>
</dbReference>
<evidence type="ECO:0000313" key="3">
    <source>
        <dbReference type="Proteomes" id="UP000434036"/>
    </source>
</evidence>
<proteinExistence type="predicted"/>
<reference evidence="2 3" key="1">
    <citation type="submission" date="2019-12" db="EMBL/GenBank/DDBJ databases">
        <authorList>
            <person name="Yang R."/>
        </authorList>
    </citation>
    <scope>NUCLEOTIDE SEQUENCE [LARGE SCALE GENOMIC DNA]</scope>
    <source>
        <strain evidence="2 3">DONG20-135</strain>
    </source>
</reference>
<protein>
    <submittedName>
        <fullName evidence="2">50S ribosomal protein L7</fullName>
    </submittedName>
</protein>
<comment type="caution">
    <text evidence="2">The sequence shown here is derived from an EMBL/GenBank/DDBJ whole genome shotgun (WGS) entry which is preliminary data.</text>
</comment>
<feature type="domain" description="Ribosomal protein eL8/eL30/eS12/Gadd45" evidence="1">
    <location>
        <begin position="4"/>
        <end position="87"/>
    </location>
</feature>
<dbReference type="Gene3D" id="3.30.1330.30">
    <property type="match status" value="1"/>
</dbReference>
<keyword evidence="3" id="KW-1185">Reference proteome</keyword>
<dbReference type="RefSeq" id="WP_160625261.1">
    <property type="nucleotide sequence ID" value="NZ_WUUQ01000002.1"/>
</dbReference>
<dbReference type="GO" id="GO:0005840">
    <property type="term" value="C:ribosome"/>
    <property type="evidence" value="ECO:0007669"/>
    <property type="project" value="UniProtKB-KW"/>
</dbReference>
<evidence type="ECO:0000313" key="2">
    <source>
        <dbReference type="EMBL" id="MXQ73857.1"/>
    </source>
</evidence>
<organism evidence="2 3">
    <name type="scientific">Copranaerobaculum intestinale</name>
    <dbReference type="NCBI Taxonomy" id="2692629"/>
    <lineage>
        <taxon>Bacteria</taxon>
        <taxon>Bacillati</taxon>
        <taxon>Bacillota</taxon>
        <taxon>Erysipelotrichia</taxon>
        <taxon>Erysipelotrichales</taxon>
        <taxon>Erysipelotrichaceae</taxon>
        <taxon>Copranaerobaculum</taxon>
    </lineage>
</organism>
<name>A0A6N8UET8_9FIRM</name>
<evidence type="ECO:0000259" key="1">
    <source>
        <dbReference type="Pfam" id="PF01248"/>
    </source>
</evidence>
<accession>A0A6N8UET8</accession>
<dbReference type="Proteomes" id="UP000434036">
    <property type="component" value="Unassembled WGS sequence"/>
</dbReference>
<dbReference type="EMBL" id="WUUQ01000002">
    <property type="protein sequence ID" value="MXQ73857.1"/>
    <property type="molecule type" value="Genomic_DNA"/>
</dbReference>
<dbReference type="InterPro" id="IPR004038">
    <property type="entry name" value="Ribosomal_eL8/eL30/eS12/Gad45"/>
</dbReference>
<dbReference type="Pfam" id="PF01248">
    <property type="entry name" value="Ribosomal_L7Ae"/>
    <property type="match status" value="1"/>
</dbReference>